<dbReference type="Gene3D" id="3.90.1150.10">
    <property type="entry name" value="Aspartate Aminotransferase, domain 1"/>
    <property type="match status" value="1"/>
</dbReference>
<evidence type="ECO:0000256" key="3">
    <source>
        <dbReference type="PIRSR" id="PIRSR000390-1"/>
    </source>
</evidence>
<gene>
    <name evidence="6" type="primary">eryC</name>
    <name evidence="6" type="ORF">CFX0092_A0703</name>
</gene>
<dbReference type="InterPro" id="IPR015421">
    <property type="entry name" value="PyrdxlP-dep_Trfase_major"/>
</dbReference>
<evidence type="ECO:0000256" key="4">
    <source>
        <dbReference type="PIRSR" id="PIRSR000390-2"/>
    </source>
</evidence>
<dbReference type="PANTHER" id="PTHR30244:SF36">
    <property type="entry name" value="3-OXO-GLUCOSE-6-PHOSPHATE:GLUTAMATE AMINOTRANSFERASE"/>
    <property type="match status" value="1"/>
</dbReference>
<dbReference type="InterPro" id="IPR015422">
    <property type="entry name" value="PyrdxlP-dep_Trfase_small"/>
</dbReference>
<evidence type="ECO:0000256" key="1">
    <source>
        <dbReference type="ARBA" id="ARBA00022898"/>
    </source>
</evidence>
<dbReference type="FunFam" id="3.40.640.10:FF:000089">
    <property type="entry name" value="Aminotransferase, DegT/DnrJ/EryC1/StrS family"/>
    <property type="match status" value="1"/>
</dbReference>
<dbReference type="SUPFAM" id="SSF53383">
    <property type="entry name" value="PLP-dependent transferases"/>
    <property type="match status" value="1"/>
</dbReference>
<dbReference type="PIRSF" id="PIRSF000390">
    <property type="entry name" value="PLP_StrS"/>
    <property type="match status" value="1"/>
</dbReference>
<evidence type="ECO:0000256" key="5">
    <source>
        <dbReference type="RuleBase" id="RU004508"/>
    </source>
</evidence>
<feature type="active site" description="Proton acceptor" evidence="3">
    <location>
        <position position="187"/>
    </location>
</feature>
<dbReference type="InterPro" id="IPR000653">
    <property type="entry name" value="DegT/StrS_aminotransferase"/>
</dbReference>
<sequence>MTQIPFLDLTAAYRRLQAEIDAALGRVAAGGRYILGDEVAAFESEFAAYLGLDHAVGVASGTDAVMLALRACGVGPGDEVITVSHTAVATVAAIELCGATPRLVDIDAATFTMAPAAFAAALTPRTKAMIVVHLYGNPADMDAIIPIARAHGLAVIEDCAQAHGARYRGRLVGALGDVAAFSFYPTKNLAALGDGGAVATNRPEIADRLRQLRQYGWRERYISEIPGTNSRLDELQAAVLRVRLRRLDEENDARRRLAAAYTQALAGLPVTTPYARPDDKHVYHLYVIQTERRDALQAHLTRQGIGTAIHYPVPVHRQPAYLRLGYGPGSLPATEAAAREILSLPLYPDLPPEAVATVAGAIASFLAG</sequence>
<accession>A0A160SYL0</accession>
<dbReference type="KEGG" id="pbf:CFX0092_A0703"/>
<dbReference type="InterPro" id="IPR015424">
    <property type="entry name" value="PyrdxlP-dep_Trfase"/>
</dbReference>
<dbReference type="EMBL" id="LN890655">
    <property type="protein sequence ID" value="CUS02581.2"/>
    <property type="molecule type" value="Genomic_DNA"/>
</dbReference>
<comment type="similarity">
    <text evidence="2 5">Belongs to the DegT/DnrJ/EryC1 family.</text>
</comment>
<feature type="modified residue" description="N6-(pyridoxal phosphate)lysine" evidence="4">
    <location>
        <position position="187"/>
    </location>
</feature>
<dbReference type="GO" id="GO:0030170">
    <property type="term" value="F:pyridoxal phosphate binding"/>
    <property type="evidence" value="ECO:0007669"/>
    <property type="project" value="UniProtKB-ARBA"/>
</dbReference>
<reference evidence="6" key="1">
    <citation type="submission" date="2016-01" db="EMBL/GenBank/DDBJ databases">
        <authorList>
            <person name="Mcilroy J.S."/>
            <person name="Karst M S."/>
            <person name="Albertsen M."/>
        </authorList>
    </citation>
    <scope>NUCLEOTIDE SEQUENCE</scope>
    <source>
        <strain evidence="6">Cfx-K</strain>
    </source>
</reference>
<keyword evidence="7" id="KW-1185">Reference proteome</keyword>
<protein>
    <submittedName>
        <fullName evidence="6">Erythromycin biosynthesis sensory transduction protein EryC1</fullName>
    </submittedName>
</protein>
<dbReference type="RefSeq" id="WP_095042179.1">
    <property type="nucleotide sequence ID" value="NZ_LN890655.1"/>
</dbReference>
<dbReference type="Proteomes" id="UP000215027">
    <property type="component" value="Chromosome I"/>
</dbReference>
<dbReference type="GO" id="GO:0000271">
    <property type="term" value="P:polysaccharide biosynthetic process"/>
    <property type="evidence" value="ECO:0007669"/>
    <property type="project" value="TreeGrafter"/>
</dbReference>
<dbReference type="Pfam" id="PF01041">
    <property type="entry name" value="DegT_DnrJ_EryC1"/>
    <property type="match status" value="1"/>
</dbReference>
<dbReference type="PANTHER" id="PTHR30244">
    <property type="entry name" value="TRANSAMINASE"/>
    <property type="match status" value="1"/>
</dbReference>
<dbReference type="CDD" id="cd00616">
    <property type="entry name" value="AHBA_syn"/>
    <property type="match status" value="1"/>
</dbReference>
<name>A0A160SYL0_9CHLR</name>
<keyword evidence="1 4" id="KW-0663">Pyridoxal phosphate</keyword>
<evidence type="ECO:0000313" key="7">
    <source>
        <dbReference type="Proteomes" id="UP000215027"/>
    </source>
</evidence>
<dbReference type="AlphaFoldDB" id="A0A160SYL0"/>
<proteinExistence type="inferred from homology"/>
<dbReference type="OrthoDB" id="9810913at2"/>
<organism evidence="6 7">
    <name type="scientific">Candidatus Promineifilum breve</name>
    <dbReference type="NCBI Taxonomy" id="1806508"/>
    <lineage>
        <taxon>Bacteria</taxon>
        <taxon>Bacillati</taxon>
        <taxon>Chloroflexota</taxon>
        <taxon>Ardenticatenia</taxon>
        <taxon>Candidatus Promineifilales</taxon>
        <taxon>Candidatus Promineifilaceae</taxon>
        <taxon>Candidatus Promineifilum</taxon>
    </lineage>
</organism>
<evidence type="ECO:0000256" key="2">
    <source>
        <dbReference type="ARBA" id="ARBA00037999"/>
    </source>
</evidence>
<dbReference type="Gene3D" id="3.40.640.10">
    <property type="entry name" value="Type I PLP-dependent aspartate aminotransferase-like (Major domain)"/>
    <property type="match status" value="1"/>
</dbReference>
<evidence type="ECO:0000313" key="6">
    <source>
        <dbReference type="EMBL" id="CUS02581.2"/>
    </source>
</evidence>
<dbReference type="GO" id="GO:0008483">
    <property type="term" value="F:transaminase activity"/>
    <property type="evidence" value="ECO:0007669"/>
    <property type="project" value="TreeGrafter"/>
</dbReference>